<organism evidence="1 2">
    <name type="scientific">Romboutsia hominis</name>
    <dbReference type="NCBI Taxonomy" id="1507512"/>
    <lineage>
        <taxon>Bacteria</taxon>
        <taxon>Bacillati</taxon>
        <taxon>Bacillota</taxon>
        <taxon>Clostridia</taxon>
        <taxon>Peptostreptococcales</taxon>
        <taxon>Peptostreptococcaceae</taxon>
        <taxon>Romboutsia</taxon>
    </lineage>
</organism>
<accession>A0A2P2BNG8</accession>
<name>A0A2P2BNG8_9FIRM</name>
<gene>
    <name evidence="1" type="ORF">FRIFI_0359</name>
</gene>
<dbReference type="RefSeq" id="WP_092923055.1">
    <property type="nucleotide sequence ID" value="NZ_FJTZ01000011.1"/>
</dbReference>
<evidence type="ECO:0000313" key="2">
    <source>
        <dbReference type="Proteomes" id="UP000245695"/>
    </source>
</evidence>
<evidence type="ECO:0000313" key="1">
    <source>
        <dbReference type="EMBL" id="CEI71907.1"/>
    </source>
</evidence>
<dbReference type="KEGG" id="rhom:FRIFI_0359"/>
<dbReference type="EMBL" id="LN650648">
    <property type="protein sequence ID" value="CEI71907.1"/>
    <property type="molecule type" value="Genomic_DNA"/>
</dbReference>
<protein>
    <submittedName>
        <fullName evidence="1">Uncharacterized protein</fullName>
    </submittedName>
</protein>
<proteinExistence type="predicted"/>
<dbReference type="Proteomes" id="UP000245695">
    <property type="component" value="Chromosome 1"/>
</dbReference>
<sequence length="215" mass="24232">MKKLGNVLHGLKEELTGLAGVMLASERMNTQRCIGKDLDTTKTIIDQDVEKEELTQEELNKLGKEISTIAKEIKGISGVMLTSERINTQRCIGKDLDTTKTIIDQSVDKEEFTEEEISNLVEEAKNMVDTMLVSERINSQRCIGKDLDTTKTIIDPKEAKKEIDKEEIGKKEIEKLVHELKGLLAEMLVSERINSQRCIGKDLDTTKTIIDNNKK</sequence>
<dbReference type="AlphaFoldDB" id="A0A2P2BNG8"/>
<keyword evidence="2" id="KW-1185">Reference proteome</keyword>
<reference evidence="1 2" key="1">
    <citation type="submission" date="2014-09" db="EMBL/GenBank/DDBJ databases">
        <authorList>
            <person name="Hornung B.V."/>
        </authorList>
    </citation>
    <scope>NUCLEOTIDE SEQUENCE [LARGE SCALE GENOMIC DNA]</scope>
    <source>
        <strain evidence="1 2">FRIFI</strain>
    </source>
</reference>